<evidence type="ECO:0000256" key="1">
    <source>
        <dbReference type="SAM" id="Phobius"/>
    </source>
</evidence>
<protein>
    <submittedName>
        <fullName evidence="2">Uncharacterized protein</fullName>
    </submittedName>
</protein>
<dbReference type="Proteomes" id="UP000680067">
    <property type="component" value="Unassembled WGS sequence"/>
</dbReference>
<reference evidence="2" key="1">
    <citation type="submission" date="2021-04" db="EMBL/GenBank/DDBJ databases">
        <title>novel species isolated from subtropical streams in China.</title>
        <authorList>
            <person name="Lu H."/>
        </authorList>
    </citation>
    <scope>NUCLEOTIDE SEQUENCE</scope>
    <source>
        <strain evidence="2">LFS511W</strain>
    </source>
</reference>
<evidence type="ECO:0000313" key="3">
    <source>
        <dbReference type="Proteomes" id="UP000680067"/>
    </source>
</evidence>
<evidence type="ECO:0000313" key="2">
    <source>
        <dbReference type="EMBL" id="MBR7783807.1"/>
    </source>
</evidence>
<feature type="transmembrane region" description="Helical" evidence="1">
    <location>
        <begin position="134"/>
        <end position="153"/>
    </location>
</feature>
<name>A0A941I6E8_9BURK</name>
<feature type="transmembrane region" description="Helical" evidence="1">
    <location>
        <begin position="160"/>
        <end position="177"/>
    </location>
</feature>
<keyword evidence="1" id="KW-1133">Transmembrane helix</keyword>
<keyword evidence="1" id="KW-0472">Membrane</keyword>
<dbReference type="EMBL" id="JAGSPN010000015">
    <property type="protein sequence ID" value="MBR7783807.1"/>
    <property type="molecule type" value="Genomic_DNA"/>
</dbReference>
<feature type="transmembrane region" description="Helical" evidence="1">
    <location>
        <begin position="56"/>
        <end position="75"/>
    </location>
</feature>
<organism evidence="2 3">
    <name type="scientific">Undibacterium luofuense</name>
    <dbReference type="NCBI Taxonomy" id="2828733"/>
    <lineage>
        <taxon>Bacteria</taxon>
        <taxon>Pseudomonadati</taxon>
        <taxon>Pseudomonadota</taxon>
        <taxon>Betaproteobacteria</taxon>
        <taxon>Burkholderiales</taxon>
        <taxon>Oxalobacteraceae</taxon>
        <taxon>Undibacterium</taxon>
    </lineage>
</organism>
<accession>A0A941I6E8</accession>
<comment type="caution">
    <text evidence="2">The sequence shown here is derived from an EMBL/GenBank/DDBJ whole genome shotgun (WGS) entry which is preliminary data.</text>
</comment>
<sequence length="181" mass="19798">MRAVLVTPAAMFAANRFIFSDWLDCLSHIATDREPDCVACMGCADDGIRVAADQHVQFFAVAILALTASGVTEMINMTSVSPRNTGKSHKTFKAHWFLKTSAGLIAGFWLALGVTGCFAWGGPGHIDTPDRVQFLMWMITPVWLVIMATVYFFRSGWHAWGVLLALNLVAWGGLHLLRGGI</sequence>
<dbReference type="RefSeq" id="WP_212689080.1">
    <property type="nucleotide sequence ID" value="NZ_JAGSPN010000015.1"/>
</dbReference>
<keyword evidence="1" id="KW-0812">Transmembrane</keyword>
<proteinExistence type="predicted"/>
<gene>
    <name evidence="2" type="ORF">KDM89_16800</name>
</gene>
<dbReference type="AlphaFoldDB" id="A0A941I6E8"/>
<feature type="transmembrane region" description="Helical" evidence="1">
    <location>
        <begin position="96"/>
        <end position="122"/>
    </location>
</feature>
<keyword evidence="3" id="KW-1185">Reference proteome</keyword>